<comment type="cofactor">
    <cofactor evidence="2">
        <name>Mg(2+)</name>
        <dbReference type="ChEBI" id="CHEBI:18420"/>
    </cofactor>
</comment>
<keyword evidence="5" id="KW-0816">Tricarboxylic acid cycle</keyword>
<dbReference type="Pfam" id="PF00180">
    <property type="entry name" value="Iso_dh"/>
    <property type="match status" value="1"/>
</dbReference>
<dbReference type="PANTHER" id="PTHR11822">
    <property type="entry name" value="NADP-SPECIFIC ISOCITRATE DEHYDROGENASE"/>
    <property type="match status" value="1"/>
</dbReference>
<dbReference type="InterPro" id="IPR024084">
    <property type="entry name" value="IsoPropMal-DH-like_dom"/>
</dbReference>
<keyword evidence="4" id="KW-0329">Glyoxylate bypass</keyword>
<accession>A0A2L2YS82</accession>
<evidence type="ECO:0000256" key="9">
    <source>
        <dbReference type="ARBA" id="ARBA00023211"/>
    </source>
</evidence>
<keyword evidence="7" id="KW-0460">Magnesium</keyword>
<comment type="cofactor">
    <cofactor evidence="1">
        <name>Mn(2+)</name>
        <dbReference type="ChEBI" id="CHEBI:29035"/>
    </cofactor>
</comment>
<dbReference type="GO" id="GO:0006097">
    <property type="term" value="P:glyoxylate cycle"/>
    <property type="evidence" value="ECO:0007669"/>
    <property type="project" value="UniProtKB-KW"/>
</dbReference>
<keyword evidence="9" id="KW-0464">Manganese</keyword>
<dbReference type="GO" id="GO:0005777">
    <property type="term" value="C:peroxisome"/>
    <property type="evidence" value="ECO:0007669"/>
    <property type="project" value="TreeGrafter"/>
</dbReference>
<evidence type="ECO:0000256" key="7">
    <source>
        <dbReference type="ARBA" id="ARBA00022842"/>
    </source>
</evidence>
<dbReference type="GO" id="GO:0006102">
    <property type="term" value="P:isocitrate metabolic process"/>
    <property type="evidence" value="ECO:0007669"/>
    <property type="project" value="InterPro"/>
</dbReference>
<evidence type="ECO:0000256" key="2">
    <source>
        <dbReference type="ARBA" id="ARBA00001946"/>
    </source>
</evidence>
<dbReference type="SUPFAM" id="SSF53659">
    <property type="entry name" value="Isocitrate/Isopropylmalate dehydrogenase-like"/>
    <property type="match status" value="1"/>
</dbReference>
<proteinExistence type="evidence at transcript level"/>
<name>A0A2L2YS82_PARTP</name>
<evidence type="ECO:0000256" key="5">
    <source>
        <dbReference type="ARBA" id="ARBA00022532"/>
    </source>
</evidence>
<dbReference type="OrthoDB" id="248923at2759"/>
<dbReference type="PANTHER" id="PTHR11822:SF21">
    <property type="entry name" value="ISOCITRATE DEHYDROGENASE [NADP], MITOCHONDRIAL"/>
    <property type="match status" value="1"/>
</dbReference>
<dbReference type="GO" id="GO:0005739">
    <property type="term" value="C:mitochondrion"/>
    <property type="evidence" value="ECO:0007669"/>
    <property type="project" value="TreeGrafter"/>
</dbReference>
<protein>
    <submittedName>
        <fullName evidence="11">Isocitrate dehydrogenase [NADP] cytoplasmic</fullName>
    </submittedName>
</protein>
<dbReference type="GO" id="GO:0046872">
    <property type="term" value="F:metal ion binding"/>
    <property type="evidence" value="ECO:0007669"/>
    <property type="project" value="UniProtKB-KW"/>
</dbReference>
<evidence type="ECO:0000256" key="3">
    <source>
        <dbReference type="ARBA" id="ARBA00007769"/>
    </source>
</evidence>
<dbReference type="InterPro" id="IPR004790">
    <property type="entry name" value="Isocitrate_DH_NADP"/>
</dbReference>
<organism evidence="11">
    <name type="scientific">Parasteatoda tepidariorum</name>
    <name type="common">Common house spider</name>
    <name type="synonym">Achaearanea tepidariorum</name>
    <dbReference type="NCBI Taxonomy" id="114398"/>
    <lineage>
        <taxon>Eukaryota</taxon>
        <taxon>Metazoa</taxon>
        <taxon>Ecdysozoa</taxon>
        <taxon>Arthropoda</taxon>
        <taxon>Chelicerata</taxon>
        <taxon>Arachnida</taxon>
        <taxon>Araneae</taxon>
        <taxon>Araneomorphae</taxon>
        <taxon>Entelegynae</taxon>
        <taxon>Araneoidea</taxon>
        <taxon>Theridiidae</taxon>
        <taxon>Parasteatoda</taxon>
    </lineage>
</organism>
<feature type="domain" description="Isopropylmalate dehydrogenase-like" evidence="10">
    <location>
        <begin position="7"/>
        <end position="78"/>
    </location>
</feature>
<evidence type="ECO:0000256" key="1">
    <source>
        <dbReference type="ARBA" id="ARBA00001936"/>
    </source>
</evidence>
<dbReference type="EMBL" id="IAAA01042578">
    <property type="protein sequence ID" value="LAA10225.1"/>
    <property type="molecule type" value="mRNA"/>
</dbReference>
<dbReference type="GO" id="GO:0005829">
    <property type="term" value="C:cytosol"/>
    <property type="evidence" value="ECO:0007669"/>
    <property type="project" value="TreeGrafter"/>
</dbReference>
<evidence type="ECO:0000256" key="8">
    <source>
        <dbReference type="ARBA" id="ARBA00023002"/>
    </source>
</evidence>
<keyword evidence="6" id="KW-0479">Metal-binding</keyword>
<evidence type="ECO:0000256" key="6">
    <source>
        <dbReference type="ARBA" id="ARBA00022723"/>
    </source>
</evidence>
<comment type="similarity">
    <text evidence="3">Belongs to the isocitrate and isopropylmalate dehydrogenases family.</text>
</comment>
<dbReference type="AlphaFoldDB" id="A0A2L2YS82"/>
<reference evidence="11" key="1">
    <citation type="journal article" date="2016" name="Mol. Ecol. Resour.">
        <title>Evaluation of the impact of RNA preservation methods of spiders for de novo transcriptome assembly.</title>
        <authorList>
            <person name="Kono N."/>
            <person name="Nakamura H."/>
            <person name="Ito Y."/>
            <person name="Tomita M."/>
            <person name="Arakawa K."/>
        </authorList>
    </citation>
    <scope>NUCLEOTIDE SEQUENCE</scope>
    <source>
        <tissue evidence="11">Whole body</tissue>
    </source>
</reference>
<dbReference type="GO" id="GO:0006739">
    <property type="term" value="P:NADP+ metabolic process"/>
    <property type="evidence" value="ECO:0007669"/>
    <property type="project" value="TreeGrafter"/>
</dbReference>
<evidence type="ECO:0000313" key="11">
    <source>
        <dbReference type="EMBL" id="LAA10225.1"/>
    </source>
</evidence>
<dbReference type="GO" id="GO:0004450">
    <property type="term" value="F:isocitrate dehydrogenase (NADP+) activity"/>
    <property type="evidence" value="ECO:0007669"/>
    <property type="project" value="InterPro"/>
</dbReference>
<dbReference type="Gene3D" id="3.40.718.10">
    <property type="entry name" value="Isopropylmalate Dehydrogenase"/>
    <property type="match status" value="1"/>
</dbReference>
<evidence type="ECO:0000259" key="10">
    <source>
        <dbReference type="Pfam" id="PF00180"/>
    </source>
</evidence>
<keyword evidence="8" id="KW-0560">Oxidoreductase</keyword>
<dbReference type="GO" id="GO:0006099">
    <property type="term" value="P:tricarboxylic acid cycle"/>
    <property type="evidence" value="ECO:0007669"/>
    <property type="project" value="UniProtKB-KW"/>
</dbReference>
<sequence>MSKIQCGPVDEIQGDEMTRNIWDLIKEKLILPFLDIVIHCFYYSVIIRDATKDQVTVDCANAMKKYNVCVKCATITPD</sequence>
<evidence type="ECO:0000256" key="4">
    <source>
        <dbReference type="ARBA" id="ARBA00022435"/>
    </source>
</evidence>